<protein>
    <recommendedName>
        <fullName evidence="1">BSD domain-containing protein</fullName>
    </recommendedName>
</protein>
<accession>A0A2T8IF50</accession>
<evidence type="ECO:0000313" key="2">
    <source>
        <dbReference type="EMBL" id="PVH36266.1"/>
    </source>
</evidence>
<name>A0A2T8IF50_9POAL</name>
<dbReference type="GO" id="GO:0000439">
    <property type="term" value="C:transcription factor TFIIH core complex"/>
    <property type="evidence" value="ECO:0007669"/>
    <property type="project" value="InterPro"/>
</dbReference>
<dbReference type="InterPro" id="IPR005607">
    <property type="entry name" value="BSD_dom"/>
</dbReference>
<feature type="domain" description="BSD" evidence="1">
    <location>
        <begin position="147"/>
        <end position="181"/>
    </location>
</feature>
<dbReference type="EMBL" id="CM008051">
    <property type="protein sequence ID" value="PVH36266.1"/>
    <property type="molecule type" value="Genomic_DNA"/>
</dbReference>
<dbReference type="Gramene" id="PVH36266">
    <property type="protein sequence ID" value="PVH36266"/>
    <property type="gene ID" value="PAHAL_6G035700"/>
</dbReference>
<dbReference type="Proteomes" id="UP000243499">
    <property type="component" value="Chromosome 6"/>
</dbReference>
<proteinExistence type="predicted"/>
<dbReference type="InterPro" id="IPR035925">
    <property type="entry name" value="BSD_dom_sf"/>
</dbReference>
<dbReference type="InterPro" id="IPR027079">
    <property type="entry name" value="Tfb1/GTF2H1"/>
</dbReference>
<dbReference type="GO" id="GO:0006351">
    <property type="term" value="P:DNA-templated transcription"/>
    <property type="evidence" value="ECO:0007669"/>
    <property type="project" value="InterPro"/>
</dbReference>
<dbReference type="PROSITE" id="PS50858">
    <property type="entry name" value="BSD"/>
    <property type="match status" value="1"/>
</dbReference>
<dbReference type="Gene3D" id="6.10.140.1200">
    <property type="match status" value="1"/>
</dbReference>
<dbReference type="PANTHER" id="PTHR12856">
    <property type="entry name" value="TRANSCRIPTION INITIATION FACTOR IIH-RELATED"/>
    <property type="match status" value="1"/>
</dbReference>
<dbReference type="AlphaFoldDB" id="A0A2T8IF50"/>
<reference evidence="2" key="1">
    <citation type="submission" date="2018-04" db="EMBL/GenBank/DDBJ databases">
        <title>WGS assembly of Panicum hallii.</title>
        <authorList>
            <person name="Lovell J."/>
            <person name="Jenkins J."/>
            <person name="Lowry D."/>
            <person name="Mamidi S."/>
            <person name="Sreedasyam A."/>
            <person name="Weng X."/>
            <person name="Barry K."/>
            <person name="Bonette J."/>
            <person name="Campitelli B."/>
            <person name="Daum C."/>
            <person name="Gordon S."/>
            <person name="Gould B."/>
            <person name="Lipzen A."/>
            <person name="Macqueen A."/>
            <person name="Palacio-Mejia J."/>
            <person name="Plott C."/>
            <person name="Shakirov E."/>
            <person name="Shu S."/>
            <person name="Yoshinaga Y."/>
            <person name="Zane M."/>
            <person name="Rokhsar D."/>
            <person name="Grimwood J."/>
            <person name="Schmutz J."/>
            <person name="Juenger T."/>
        </authorList>
    </citation>
    <scope>NUCLEOTIDE SEQUENCE [LARGE SCALE GENOMIC DNA]</scope>
    <source>
        <strain evidence="2">FIL2</strain>
    </source>
</reference>
<gene>
    <name evidence="2" type="ORF">PAHAL_6G035700</name>
</gene>
<dbReference type="GO" id="GO:0006289">
    <property type="term" value="P:nucleotide-excision repair"/>
    <property type="evidence" value="ECO:0007669"/>
    <property type="project" value="InterPro"/>
</dbReference>
<evidence type="ECO:0000259" key="1">
    <source>
        <dbReference type="PROSITE" id="PS50858"/>
    </source>
</evidence>
<organism evidence="2">
    <name type="scientific">Panicum hallii</name>
    <dbReference type="NCBI Taxonomy" id="206008"/>
    <lineage>
        <taxon>Eukaryota</taxon>
        <taxon>Viridiplantae</taxon>
        <taxon>Streptophyta</taxon>
        <taxon>Embryophyta</taxon>
        <taxon>Tracheophyta</taxon>
        <taxon>Spermatophyta</taxon>
        <taxon>Magnoliopsida</taxon>
        <taxon>Liliopsida</taxon>
        <taxon>Poales</taxon>
        <taxon>Poaceae</taxon>
        <taxon>PACMAD clade</taxon>
        <taxon>Panicoideae</taxon>
        <taxon>Panicodae</taxon>
        <taxon>Paniceae</taxon>
        <taxon>Panicinae</taxon>
        <taxon>Panicum</taxon>
        <taxon>Panicum sect. Panicum</taxon>
    </lineage>
</organism>
<sequence length="581" mass="64901">MPSRVTANCEAAAAAAMGSMTIGATYKATSKDPAGTPGALRVVRAVFLPCGLRGRFSLRGRGVFLLPCAAGHKFGSKQARSLLKLCRGPGEGGDYIFEFDNVADRDQCRDFLARVFGQHQGTVPPRPNLPLENSVASTGLEQLRPAEMERRMKLLRDNRELQKLHMKFVIGKVLQESEFWAARKNLLDDEAKKASKQRPGFKSAMLDVRPFAVRTNKVIFRPTTEIIHHIFMEKPAISEKDFWSKYFDAEKLRGKITAAAAAAVAAEDEVLAVFLKSDDILANEAKFKIKQVDPTLNIEADAGDYYNHLLDHRILRDGSKQTVDTDNELAIRTLSQDLNQHAAAVLEGRSQGVKLTDTKTVAEALARLKKEPSSSYITDGTNHERLVKVPRVTYMEDLQAPRNLPYAPLCIKNPGDYFDYQQANALRSIGGSNDGKKALSSIKVNRLNCCDVNSNEALKVFNELNKGISHSRRHNLTHENLLGQLPLQTVDELMDHWTDIQELLHHFWSSYPITNAVLCNKVERLKGAMAQIYRKLQDMKESAPPEIRHDMSRLVKAMTQAMDAAFSHDLEQHQKSSEAKS</sequence>
<dbReference type="SUPFAM" id="SSF140383">
    <property type="entry name" value="BSD domain-like"/>
    <property type="match status" value="1"/>
</dbReference>